<dbReference type="Pfam" id="PF02182">
    <property type="entry name" value="SAD_SRA"/>
    <property type="match status" value="1"/>
</dbReference>
<accession>A0AAU9RB31</accession>
<dbReference type="InterPro" id="IPR046341">
    <property type="entry name" value="SET_dom_sf"/>
</dbReference>
<feature type="region of interest" description="Disordered" evidence="10">
    <location>
        <begin position="1"/>
        <end position="60"/>
    </location>
</feature>
<name>A0AAU9RB31_THLAR</name>
<dbReference type="Gene3D" id="2.30.280.10">
    <property type="entry name" value="SRA-YDG"/>
    <property type="match status" value="1"/>
</dbReference>
<dbReference type="SMART" id="SM00466">
    <property type="entry name" value="SRA"/>
    <property type="match status" value="1"/>
</dbReference>
<feature type="compositionally biased region" description="Low complexity" evidence="10">
    <location>
        <begin position="25"/>
        <end position="34"/>
    </location>
</feature>
<feature type="domain" description="YDG" evidence="14">
    <location>
        <begin position="197"/>
        <end position="343"/>
    </location>
</feature>
<evidence type="ECO:0000256" key="5">
    <source>
        <dbReference type="ARBA" id="ARBA00022691"/>
    </source>
</evidence>
<protein>
    <submittedName>
        <fullName evidence="15">Uncharacterized protein</fullName>
    </submittedName>
</protein>
<keyword evidence="7 9" id="KW-0539">Nucleus</keyword>
<evidence type="ECO:0000256" key="2">
    <source>
        <dbReference type="ARBA" id="ARBA00022454"/>
    </source>
</evidence>
<dbReference type="SMART" id="SM00468">
    <property type="entry name" value="PreSET"/>
    <property type="match status" value="1"/>
</dbReference>
<sequence length="661" mass="73783">MQDIFVAMDKSSPSEAKPVERQTENTTPPTSPNNDETQNTTPSSPLMATPLSYVLPLGSHSPTAAPPLMVSPFQSITPFDESDKGSFDAADAGPSTGLVKRGRGRPKGSKNSKVSTKKPKVYDPNSRVVTSCPNFDSELTDAERESGNREIADSVLMRFDAVRRRLCQLECVKGVLTTAITNCRNLGVRTNTKRRVGPVPGVQVGDIFYFWGEMCLVGLHKQMIAGIDYLSVKDGATEGPLATSVVTSGHYNDETEDLQTLVYTGHGGTDKNGEAVDQKLERGNLALEASKKKGNEVRVIRGEEDPNDKKKKIYIYDGLYLVSDLWKEKAKSGFEEYKFKLVRKPDQPSGYETWKVAEKWRKSGSNDTRKGFVHHDISYGTETSPVPVVNEIDESDKKMPEDFQYSNTLTTSSYMALDLSHIPIGCSDCQGRSCSSQGPKCLCVQRNGGESPYHNRILVCRKPMIYECGDSCPCPADCKNRVSQSGLKIRVEVFKTEKCGWGLRTCEPIRAGTFICEFAGTVKLKHEVEEDDEYVFDSSREYILRFKWNYEPELVGEDCWEPVPEVFKFPSQILISAKKHGNVSRFMNHSCSPNVMCQPIEYEQNRKPRVHIGFFAVKHIPPLTELRYDYGRSYCIGEDGTQFKDDKICLCGSVNCLGFFG</sequence>
<dbReference type="InterPro" id="IPR015947">
    <property type="entry name" value="PUA-like_sf"/>
</dbReference>
<dbReference type="SUPFAM" id="SSF82199">
    <property type="entry name" value="SET domain"/>
    <property type="match status" value="1"/>
</dbReference>
<dbReference type="PROSITE" id="PS50867">
    <property type="entry name" value="PRE_SET"/>
    <property type="match status" value="1"/>
</dbReference>
<evidence type="ECO:0000256" key="8">
    <source>
        <dbReference type="ARBA" id="ARBA00023328"/>
    </source>
</evidence>
<evidence type="ECO:0000259" key="11">
    <source>
        <dbReference type="PROSITE" id="PS50280"/>
    </source>
</evidence>
<evidence type="ECO:0000259" key="13">
    <source>
        <dbReference type="PROSITE" id="PS50868"/>
    </source>
</evidence>
<feature type="compositionally biased region" description="Polar residues" evidence="10">
    <location>
        <begin position="35"/>
        <end position="46"/>
    </location>
</feature>
<dbReference type="PANTHER" id="PTHR45660">
    <property type="entry name" value="HISTONE-LYSINE N-METHYLTRANSFERASE SETMAR"/>
    <property type="match status" value="1"/>
</dbReference>
<feature type="domain" description="Pre-SET" evidence="12">
    <location>
        <begin position="430"/>
        <end position="486"/>
    </location>
</feature>
<dbReference type="InterPro" id="IPR001214">
    <property type="entry name" value="SET_dom"/>
</dbReference>
<evidence type="ECO:0000313" key="15">
    <source>
        <dbReference type="EMBL" id="CAH2037098.1"/>
    </source>
</evidence>
<dbReference type="InterPro" id="IPR003105">
    <property type="entry name" value="SRA_YDG"/>
</dbReference>
<feature type="domain" description="SET" evidence="11">
    <location>
        <begin position="489"/>
        <end position="631"/>
    </location>
</feature>
<dbReference type="GO" id="GO:0003690">
    <property type="term" value="F:double-stranded DNA binding"/>
    <property type="evidence" value="ECO:0007669"/>
    <property type="project" value="TreeGrafter"/>
</dbReference>
<dbReference type="PROSITE" id="PS51015">
    <property type="entry name" value="YDG"/>
    <property type="match status" value="1"/>
</dbReference>
<dbReference type="GO" id="GO:0000775">
    <property type="term" value="C:chromosome, centromeric region"/>
    <property type="evidence" value="ECO:0007669"/>
    <property type="project" value="UniProtKB-SubCell"/>
</dbReference>
<evidence type="ECO:0000256" key="9">
    <source>
        <dbReference type="PROSITE-ProRule" id="PRU00358"/>
    </source>
</evidence>
<dbReference type="InterPro" id="IPR025794">
    <property type="entry name" value="H3-K9-MeTrfase_plant"/>
</dbReference>
<organism evidence="15 16">
    <name type="scientific">Thlaspi arvense</name>
    <name type="common">Field penny-cress</name>
    <dbReference type="NCBI Taxonomy" id="13288"/>
    <lineage>
        <taxon>Eukaryota</taxon>
        <taxon>Viridiplantae</taxon>
        <taxon>Streptophyta</taxon>
        <taxon>Embryophyta</taxon>
        <taxon>Tracheophyta</taxon>
        <taxon>Spermatophyta</taxon>
        <taxon>Magnoliopsida</taxon>
        <taxon>eudicotyledons</taxon>
        <taxon>Gunneridae</taxon>
        <taxon>Pentapetalae</taxon>
        <taxon>rosids</taxon>
        <taxon>malvids</taxon>
        <taxon>Brassicales</taxon>
        <taxon>Brassicaceae</taxon>
        <taxon>Thlaspideae</taxon>
        <taxon>Thlaspi</taxon>
    </lineage>
</organism>
<comment type="subcellular location">
    <subcellularLocation>
        <location evidence="1">Chromosome</location>
        <location evidence="1">Centromere</location>
    </subcellularLocation>
    <subcellularLocation>
        <location evidence="9">Nucleus</location>
    </subcellularLocation>
</comment>
<dbReference type="Gene3D" id="2.170.270.10">
    <property type="entry name" value="SET domain"/>
    <property type="match status" value="1"/>
</dbReference>
<dbReference type="InterPro" id="IPR036987">
    <property type="entry name" value="SRA-YDG_sf"/>
</dbReference>
<dbReference type="InterPro" id="IPR007728">
    <property type="entry name" value="Pre-SET_dom"/>
</dbReference>
<keyword evidence="8" id="KW-0137">Centromere</keyword>
<dbReference type="InterPro" id="IPR003616">
    <property type="entry name" value="Post-SET_dom"/>
</dbReference>
<dbReference type="PANTHER" id="PTHR45660:SF18">
    <property type="entry name" value="HISTONE-LYSINE N-METHYLTRANSFERASE, H3 LYSINE-9 SPECIFIC SUVH7-RELATED"/>
    <property type="match status" value="1"/>
</dbReference>
<dbReference type="GO" id="GO:0032259">
    <property type="term" value="P:methylation"/>
    <property type="evidence" value="ECO:0007669"/>
    <property type="project" value="UniProtKB-KW"/>
</dbReference>
<keyword evidence="5" id="KW-0949">S-adenosyl-L-methionine</keyword>
<dbReference type="PROSITE" id="PS50868">
    <property type="entry name" value="POST_SET"/>
    <property type="match status" value="1"/>
</dbReference>
<dbReference type="FunFam" id="2.30.280.10:FF:000003">
    <property type="entry name" value="Histone-lysine N-methyltransferase, H3 lysine-9 specific SUVH5"/>
    <property type="match status" value="1"/>
</dbReference>
<feature type="region of interest" description="Disordered" evidence="10">
    <location>
        <begin position="81"/>
        <end position="127"/>
    </location>
</feature>
<dbReference type="Proteomes" id="UP000836841">
    <property type="component" value="Chromosome 1"/>
</dbReference>
<keyword evidence="16" id="KW-1185">Reference proteome</keyword>
<evidence type="ECO:0000259" key="14">
    <source>
        <dbReference type="PROSITE" id="PS51015"/>
    </source>
</evidence>
<keyword evidence="4" id="KW-0808">Transferase</keyword>
<dbReference type="GO" id="GO:0005634">
    <property type="term" value="C:nucleus"/>
    <property type="evidence" value="ECO:0007669"/>
    <property type="project" value="UniProtKB-SubCell"/>
</dbReference>
<evidence type="ECO:0000256" key="6">
    <source>
        <dbReference type="ARBA" id="ARBA00022853"/>
    </source>
</evidence>
<keyword evidence="6" id="KW-0156">Chromatin regulator</keyword>
<keyword evidence="3" id="KW-0489">Methyltransferase</keyword>
<reference evidence="15 16" key="1">
    <citation type="submission" date="2022-03" db="EMBL/GenBank/DDBJ databases">
        <authorList>
            <person name="Nunn A."/>
            <person name="Chopra R."/>
            <person name="Nunn A."/>
            <person name="Contreras Garrido A."/>
        </authorList>
    </citation>
    <scope>NUCLEOTIDE SEQUENCE [LARGE SCALE GENOMIC DNA]</scope>
</reference>
<evidence type="ECO:0000256" key="1">
    <source>
        <dbReference type="ARBA" id="ARBA00004584"/>
    </source>
</evidence>
<proteinExistence type="predicted"/>
<dbReference type="GO" id="GO:0008270">
    <property type="term" value="F:zinc ion binding"/>
    <property type="evidence" value="ECO:0007669"/>
    <property type="project" value="InterPro"/>
</dbReference>
<dbReference type="Pfam" id="PF00856">
    <property type="entry name" value="SET"/>
    <property type="match status" value="1"/>
</dbReference>
<dbReference type="SMART" id="SM00317">
    <property type="entry name" value="SET"/>
    <property type="match status" value="1"/>
</dbReference>
<dbReference type="EMBL" id="OU466857">
    <property type="protein sequence ID" value="CAH2037098.1"/>
    <property type="molecule type" value="Genomic_DNA"/>
</dbReference>
<dbReference type="SUPFAM" id="SSF88697">
    <property type="entry name" value="PUA domain-like"/>
    <property type="match status" value="1"/>
</dbReference>
<dbReference type="GO" id="GO:0042054">
    <property type="term" value="F:histone methyltransferase activity"/>
    <property type="evidence" value="ECO:0007669"/>
    <property type="project" value="InterPro"/>
</dbReference>
<gene>
    <name evidence="15" type="ORF">TAV2_LOCUS4063</name>
</gene>
<evidence type="ECO:0000256" key="4">
    <source>
        <dbReference type="ARBA" id="ARBA00022679"/>
    </source>
</evidence>
<evidence type="ECO:0000256" key="7">
    <source>
        <dbReference type="ARBA" id="ARBA00023242"/>
    </source>
</evidence>
<keyword evidence="2" id="KW-0158">Chromosome</keyword>
<feature type="compositionally biased region" description="Basic residues" evidence="10">
    <location>
        <begin position="100"/>
        <end position="119"/>
    </location>
</feature>
<dbReference type="AlphaFoldDB" id="A0AAU9RB31"/>
<evidence type="ECO:0000256" key="10">
    <source>
        <dbReference type="SAM" id="MobiDB-lite"/>
    </source>
</evidence>
<dbReference type="InterPro" id="IPR051357">
    <property type="entry name" value="H3K9_HMTase_SUVAR3-9"/>
</dbReference>
<evidence type="ECO:0000256" key="3">
    <source>
        <dbReference type="ARBA" id="ARBA00022603"/>
    </source>
</evidence>
<evidence type="ECO:0000259" key="12">
    <source>
        <dbReference type="PROSITE" id="PS50867"/>
    </source>
</evidence>
<dbReference type="Pfam" id="PF05033">
    <property type="entry name" value="Pre-SET"/>
    <property type="match status" value="1"/>
</dbReference>
<evidence type="ECO:0000313" key="16">
    <source>
        <dbReference type="Proteomes" id="UP000836841"/>
    </source>
</evidence>
<feature type="domain" description="Post-SET" evidence="13">
    <location>
        <begin position="645"/>
        <end position="661"/>
    </location>
</feature>
<dbReference type="PROSITE" id="PS51575">
    <property type="entry name" value="SAM_MT43_SUVAR39_2"/>
    <property type="match status" value="1"/>
</dbReference>
<dbReference type="PROSITE" id="PS50280">
    <property type="entry name" value="SET"/>
    <property type="match status" value="1"/>
</dbReference>